<organism evidence="1">
    <name type="scientific">Hexamita inflata</name>
    <dbReference type="NCBI Taxonomy" id="28002"/>
    <lineage>
        <taxon>Eukaryota</taxon>
        <taxon>Metamonada</taxon>
        <taxon>Diplomonadida</taxon>
        <taxon>Hexamitidae</taxon>
        <taxon>Hexamitinae</taxon>
        <taxon>Hexamita</taxon>
    </lineage>
</organism>
<keyword evidence="3" id="KW-1185">Reference proteome</keyword>
<dbReference type="EMBL" id="CATOUU010000137">
    <property type="protein sequence ID" value="CAI9917712.1"/>
    <property type="molecule type" value="Genomic_DNA"/>
</dbReference>
<protein>
    <submittedName>
        <fullName evidence="2">Hypothetical_protein</fullName>
    </submittedName>
</protein>
<name>A0AA86TJN6_9EUKA</name>
<proteinExistence type="predicted"/>
<accession>A0AA86TJN6</accession>
<dbReference type="Proteomes" id="UP001642409">
    <property type="component" value="Unassembled WGS sequence"/>
</dbReference>
<evidence type="ECO:0000313" key="2">
    <source>
        <dbReference type="EMBL" id="CAL6057721.1"/>
    </source>
</evidence>
<reference evidence="2 3" key="2">
    <citation type="submission" date="2024-07" db="EMBL/GenBank/DDBJ databases">
        <authorList>
            <person name="Akdeniz Z."/>
        </authorList>
    </citation>
    <scope>NUCLEOTIDE SEQUENCE [LARGE SCALE GENOMIC DNA]</scope>
</reference>
<evidence type="ECO:0000313" key="1">
    <source>
        <dbReference type="EMBL" id="CAI9917712.1"/>
    </source>
</evidence>
<dbReference type="AlphaFoldDB" id="A0AA86TJN6"/>
<sequence length="132" mass="15391">MRRTIQPLTKRSPLTNTPRLKLCQQSQPEKLCVRPMVFVPVTRATKIQRIESLSQHNMSFSFDLNDDLKNEIRSHQVSFDKSIVNTLQQKINELKFTVNQIDEFVIWANQIINEMDTLQAKQMTLISTFKGV</sequence>
<evidence type="ECO:0000313" key="3">
    <source>
        <dbReference type="Proteomes" id="UP001642409"/>
    </source>
</evidence>
<dbReference type="EMBL" id="CAXDID020000215">
    <property type="protein sequence ID" value="CAL6057721.1"/>
    <property type="molecule type" value="Genomic_DNA"/>
</dbReference>
<comment type="caution">
    <text evidence="1">The sequence shown here is derived from an EMBL/GenBank/DDBJ whole genome shotgun (WGS) entry which is preliminary data.</text>
</comment>
<gene>
    <name evidence="2" type="ORF">HINF_LOCUS47644</name>
    <name evidence="1" type="ORF">HINF_LOCUS5357</name>
</gene>
<reference evidence="1" key="1">
    <citation type="submission" date="2023-06" db="EMBL/GenBank/DDBJ databases">
        <authorList>
            <person name="Kurt Z."/>
        </authorList>
    </citation>
    <scope>NUCLEOTIDE SEQUENCE</scope>
</reference>